<evidence type="ECO:0000256" key="5">
    <source>
        <dbReference type="ARBA" id="ARBA00023136"/>
    </source>
</evidence>
<evidence type="ECO:0000256" key="4">
    <source>
        <dbReference type="ARBA" id="ARBA00023128"/>
    </source>
</evidence>
<organism evidence="7">
    <name type="scientific">Arion vulgaris</name>
    <dbReference type="NCBI Taxonomy" id="1028688"/>
    <lineage>
        <taxon>Eukaryota</taxon>
        <taxon>Metazoa</taxon>
        <taxon>Spiralia</taxon>
        <taxon>Lophotrochozoa</taxon>
        <taxon>Mollusca</taxon>
        <taxon>Gastropoda</taxon>
        <taxon>Heterobranchia</taxon>
        <taxon>Euthyneura</taxon>
        <taxon>Panpulmonata</taxon>
        <taxon>Eupulmonata</taxon>
        <taxon>Stylommatophora</taxon>
        <taxon>Helicina</taxon>
        <taxon>Arionoidea</taxon>
        <taxon>Arionidae</taxon>
        <taxon>Arion</taxon>
    </lineage>
</organism>
<feature type="transmembrane region" description="Helical" evidence="6">
    <location>
        <begin position="102"/>
        <end position="122"/>
    </location>
</feature>
<sequence length="132" mass="14532">MFYKFNTLTQNLVATTQDDAVGRPITPQAFATTVKESPGIHYEYKTLRPAPSSLESGEGLHHEAGKYQVPITKGYRQLMKLQTLFLSHDGKLVWQKVPADKALYFFAAGLAVVGAGVSLNVLKKLISPPKNE</sequence>
<keyword evidence="6" id="KW-0812">Transmembrane</keyword>
<keyword evidence="4" id="KW-0496">Mitochondrion</keyword>
<evidence type="ECO:0000313" key="7">
    <source>
        <dbReference type="EMBL" id="CEK58887.1"/>
    </source>
</evidence>
<evidence type="ECO:0000256" key="2">
    <source>
        <dbReference type="ARBA" id="ARBA00009331"/>
    </source>
</evidence>
<comment type="similarity">
    <text evidence="2">Belongs to the cytochrome c oxidase VIIa family.</text>
</comment>
<dbReference type="InterPro" id="IPR036539">
    <property type="entry name" value="Cyt_c_oxidase_su7a_sf"/>
</dbReference>
<comment type="subcellular location">
    <subcellularLocation>
        <location evidence="1">Mitochondrion inner membrane</location>
    </subcellularLocation>
</comment>
<dbReference type="GO" id="GO:0005743">
    <property type="term" value="C:mitochondrial inner membrane"/>
    <property type="evidence" value="ECO:0007669"/>
    <property type="project" value="UniProtKB-SubCell"/>
</dbReference>
<keyword evidence="3" id="KW-0999">Mitochondrion inner membrane</keyword>
<protein>
    <submittedName>
        <fullName evidence="7">Uncharacterized protein</fullName>
    </submittedName>
</protein>
<keyword evidence="5 6" id="KW-0472">Membrane</keyword>
<evidence type="ECO:0000256" key="6">
    <source>
        <dbReference type="SAM" id="Phobius"/>
    </source>
</evidence>
<dbReference type="GO" id="GO:0006123">
    <property type="term" value="P:mitochondrial electron transport, cytochrome c to oxygen"/>
    <property type="evidence" value="ECO:0007669"/>
    <property type="project" value="InterPro"/>
</dbReference>
<accession>A0A0B6YRW6</accession>
<dbReference type="EMBL" id="HACG01012022">
    <property type="protein sequence ID" value="CEK58887.1"/>
    <property type="molecule type" value="Transcribed_RNA"/>
</dbReference>
<keyword evidence="6" id="KW-1133">Transmembrane helix</keyword>
<evidence type="ECO:0000256" key="3">
    <source>
        <dbReference type="ARBA" id="ARBA00022792"/>
    </source>
</evidence>
<evidence type="ECO:0000256" key="1">
    <source>
        <dbReference type="ARBA" id="ARBA00004273"/>
    </source>
</evidence>
<dbReference type="AlphaFoldDB" id="A0A0B6YRW6"/>
<dbReference type="GO" id="GO:0045277">
    <property type="term" value="C:respiratory chain complex IV"/>
    <property type="evidence" value="ECO:0007669"/>
    <property type="project" value="InterPro"/>
</dbReference>
<dbReference type="Gene3D" id="4.10.91.10">
    <property type="entry name" value="Cytochrome c oxidase, subunit VIIa"/>
    <property type="match status" value="1"/>
</dbReference>
<name>A0A0B6YRW6_9EUPU</name>
<proteinExistence type="inferred from homology"/>
<gene>
    <name evidence="7" type="primary">ORF34492</name>
</gene>
<reference evidence="7" key="1">
    <citation type="submission" date="2014-12" db="EMBL/GenBank/DDBJ databases">
        <title>Insight into the proteome of Arion vulgaris.</title>
        <authorList>
            <person name="Aradska J."/>
            <person name="Bulat T."/>
            <person name="Smidak R."/>
            <person name="Sarate P."/>
            <person name="Gangsoo J."/>
            <person name="Sialana F."/>
            <person name="Bilban M."/>
            <person name="Lubec G."/>
        </authorList>
    </citation>
    <scope>NUCLEOTIDE SEQUENCE</scope>
    <source>
        <tissue evidence="7">Skin</tissue>
    </source>
</reference>